<dbReference type="Proteomes" id="UP001501586">
    <property type="component" value="Unassembled WGS sequence"/>
</dbReference>
<dbReference type="InterPro" id="IPR050662">
    <property type="entry name" value="Sec-metab_biosynth-thioest"/>
</dbReference>
<dbReference type="Gene3D" id="1.10.10.10">
    <property type="entry name" value="Winged helix-like DNA-binding domain superfamily/Winged helix DNA-binding domain"/>
    <property type="match status" value="1"/>
</dbReference>
<dbReference type="PANTHER" id="PTHR23131:SF0">
    <property type="entry name" value="ENDORIBONUCLEASE LACTB2"/>
    <property type="match status" value="1"/>
</dbReference>
<sequence>MRIQADNPSPMTLDGTNSYVLDSAGGSTALLIDPGPELAEHRSALLAAVGDRDLRGIILTHQHADHSEMLGSIEAWAPEVPVHAVLERFARHSEPVHDGQRISFGSAAEDVVEVIATPGHTADSISVLHGTTLYSGDTVLGRGTTVITHPEGSVGDYLNSLETLRSLVSVGRIETIEPAHGPRIENPAAVLDYYRTHRAERIEQVRQALAAGASGAEEVRDIVYRDVPDNVREAALQIVRAQLEYVSAD</sequence>
<keyword evidence="3" id="KW-1185">Reference proteome</keyword>
<dbReference type="InterPro" id="IPR036388">
    <property type="entry name" value="WH-like_DNA-bd_sf"/>
</dbReference>
<evidence type="ECO:0000313" key="3">
    <source>
        <dbReference type="Proteomes" id="UP001501586"/>
    </source>
</evidence>
<feature type="domain" description="Metallo-beta-lactamase" evidence="1">
    <location>
        <begin position="15"/>
        <end position="180"/>
    </location>
</feature>
<evidence type="ECO:0000259" key="1">
    <source>
        <dbReference type="SMART" id="SM00849"/>
    </source>
</evidence>
<protein>
    <submittedName>
        <fullName evidence="2">MBL fold metallo-hydrolase</fullName>
    </submittedName>
</protein>
<dbReference type="InterPro" id="IPR036866">
    <property type="entry name" value="RibonucZ/Hydroxyglut_hydro"/>
</dbReference>
<comment type="caution">
    <text evidence="2">The sequence shown here is derived from an EMBL/GenBank/DDBJ whole genome shotgun (WGS) entry which is preliminary data.</text>
</comment>
<dbReference type="CDD" id="cd16278">
    <property type="entry name" value="metallo-hydrolase-like_MBL-fold"/>
    <property type="match status" value="1"/>
</dbReference>
<dbReference type="EMBL" id="BAABAZ010000006">
    <property type="protein sequence ID" value="GAA4284618.1"/>
    <property type="molecule type" value="Genomic_DNA"/>
</dbReference>
<dbReference type="Gene3D" id="3.60.15.10">
    <property type="entry name" value="Ribonuclease Z/Hydroxyacylglutathione hydrolase-like"/>
    <property type="match status" value="1"/>
</dbReference>
<reference evidence="3" key="1">
    <citation type="journal article" date="2019" name="Int. J. Syst. Evol. Microbiol.">
        <title>The Global Catalogue of Microorganisms (GCM) 10K type strain sequencing project: providing services to taxonomists for standard genome sequencing and annotation.</title>
        <authorList>
            <consortium name="The Broad Institute Genomics Platform"/>
            <consortium name="The Broad Institute Genome Sequencing Center for Infectious Disease"/>
            <person name="Wu L."/>
            <person name="Ma J."/>
        </authorList>
    </citation>
    <scope>NUCLEOTIDE SEQUENCE [LARGE SCALE GENOMIC DNA]</scope>
    <source>
        <strain evidence="3">JCM 17458</strain>
    </source>
</reference>
<dbReference type="PANTHER" id="PTHR23131">
    <property type="entry name" value="ENDORIBONUCLEASE LACTB2"/>
    <property type="match status" value="1"/>
</dbReference>
<dbReference type="Pfam" id="PF00753">
    <property type="entry name" value="Lactamase_B"/>
    <property type="match status" value="1"/>
</dbReference>
<dbReference type="SMART" id="SM00849">
    <property type="entry name" value="Lactamase_B"/>
    <property type="match status" value="1"/>
</dbReference>
<name>A0ABP8EL05_9MICO</name>
<organism evidence="2 3">
    <name type="scientific">Brevibacterium daeguense</name>
    <dbReference type="NCBI Taxonomy" id="909936"/>
    <lineage>
        <taxon>Bacteria</taxon>
        <taxon>Bacillati</taxon>
        <taxon>Actinomycetota</taxon>
        <taxon>Actinomycetes</taxon>
        <taxon>Micrococcales</taxon>
        <taxon>Brevibacteriaceae</taxon>
        <taxon>Brevibacterium</taxon>
    </lineage>
</organism>
<proteinExistence type="predicted"/>
<dbReference type="SUPFAM" id="SSF56281">
    <property type="entry name" value="Metallo-hydrolase/oxidoreductase"/>
    <property type="match status" value="1"/>
</dbReference>
<dbReference type="InterPro" id="IPR001279">
    <property type="entry name" value="Metallo-B-lactamas"/>
</dbReference>
<accession>A0ABP8EL05</accession>
<evidence type="ECO:0000313" key="2">
    <source>
        <dbReference type="EMBL" id="GAA4284618.1"/>
    </source>
</evidence>
<gene>
    <name evidence="2" type="ORF">GCM10022261_21490</name>
</gene>